<keyword evidence="6 12" id="KW-0347">Helicase</keyword>
<evidence type="ECO:0000256" key="12">
    <source>
        <dbReference type="RuleBase" id="RU362085"/>
    </source>
</evidence>
<dbReference type="EMBL" id="BSSA01000043">
    <property type="protein sequence ID" value="GLW75007.1"/>
    <property type="molecule type" value="Genomic_DNA"/>
</dbReference>
<evidence type="ECO:0000259" key="14">
    <source>
        <dbReference type="PROSITE" id="PS51199"/>
    </source>
</evidence>
<dbReference type="InterPro" id="IPR036185">
    <property type="entry name" value="DNA_heli_DnaB-like_N_sf"/>
</dbReference>
<dbReference type="SUPFAM" id="SSF48024">
    <property type="entry name" value="N-terminal domain of DnaB helicase"/>
    <property type="match status" value="1"/>
</dbReference>
<dbReference type="Pfam" id="PF03796">
    <property type="entry name" value="DnaB_C"/>
    <property type="match status" value="1"/>
</dbReference>
<dbReference type="PANTHER" id="PTHR30153:SF2">
    <property type="entry name" value="REPLICATIVE DNA HELICASE"/>
    <property type="match status" value="1"/>
</dbReference>
<dbReference type="Gene3D" id="1.10.860.10">
    <property type="entry name" value="DNAb Helicase, Chain A"/>
    <property type="match status" value="1"/>
</dbReference>
<evidence type="ECO:0000256" key="8">
    <source>
        <dbReference type="ARBA" id="ARBA00023125"/>
    </source>
</evidence>
<dbReference type="GO" id="GO:0016787">
    <property type="term" value="F:hydrolase activity"/>
    <property type="evidence" value="ECO:0007669"/>
    <property type="project" value="UniProtKB-KW"/>
</dbReference>
<dbReference type="InterPro" id="IPR027417">
    <property type="entry name" value="P-loop_NTPase"/>
</dbReference>
<dbReference type="FunFam" id="3.40.50.300:FF:000351">
    <property type="entry name" value="Replicative DNA helicase"/>
    <property type="match status" value="1"/>
</dbReference>
<feature type="compositionally biased region" description="Basic and acidic residues" evidence="13">
    <location>
        <begin position="37"/>
        <end position="46"/>
    </location>
</feature>
<evidence type="ECO:0000256" key="3">
    <source>
        <dbReference type="ARBA" id="ARBA00022705"/>
    </source>
</evidence>
<keyword evidence="7 12" id="KW-0067">ATP-binding</keyword>
<evidence type="ECO:0000256" key="4">
    <source>
        <dbReference type="ARBA" id="ARBA00022741"/>
    </source>
</evidence>
<comment type="function">
    <text evidence="12">The main replicative DNA helicase, it participates in initiation and elongation during chromosome replication. Travels ahead of the DNA replisome, separating dsDNA into templates for DNA synthesis. A processive ATP-dependent 5'-3' DNA helicase it has DNA-dependent ATPase activity.</text>
</comment>
<feature type="compositionally biased region" description="Acidic residues" evidence="13">
    <location>
        <begin position="17"/>
        <end position="30"/>
    </location>
</feature>
<evidence type="ECO:0000256" key="7">
    <source>
        <dbReference type="ARBA" id="ARBA00022840"/>
    </source>
</evidence>
<keyword evidence="9" id="KW-0413">Isomerase</keyword>
<evidence type="ECO:0000256" key="10">
    <source>
        <dbReference type="ARBA" id="ARBA00048954"/>
    </source>
</evidence>
<dbReference type="AlphaFoldDB" id="A0A9W6QDY1"/>
<evidence type="ECO:0000256" key="13">
    <source>
        <dbReference type="SAM" id="MobiDB-lite"/>
    </source>
</evidence>
<keyword evidence="5 12" id="KW-0378">Hydrolase</keyword>
<dbReference type="Pfam" id="PF00772">
    <property type="entry name" value="DnaB"/>
    <property type="match status" value="1"/>
</dbReference>
<evidence type="ECO:0000313" key="16">
    <source>
        <dbReference type="Proteomes" id="UP001165041"/>
    </source>
</evidence>
<dbReference type="GO" id="GO:1990077">
    <property type="term" value="C:primosome complex"/>
    <property type="evidence" value="ECO:0007669"/>
    <property type="project" value="UniProtKB-UniRule"/>
</dbReference>
<feature type="region of interest" description="Disordered" evidence="13">
    <location>
        <begin position="1"/>
        <end position="46"/>
    </location>
</feature>
<evidence type="ECO:0000256" key="6">
    <source>
        <dbReference type="ARBA" id="ARBA00022806"/>
    </source>
</evidence>
<keyword evidence="8 12" id="KW-0238">DNA-binding</keyword>
<organism evidence="15 16">
    <name type="scientific">Kitasatospora phosalacinea</name>
    <dbReference type="NCBI Taxonomy" id="2065"/>
    <lineage>
        <taxon>Bacteria</taxon>
        <taxon>Bacillati</taxon>
        <taxon>Actinomycetota</taxon>
        <taxon>Actinomycetes</taxon>
        <taxon>Kitasatosporales</taxon>
        <taxon>Streptomycetaceae</taxon>
        <taxon>Kitasatospora</taxon>
    </lineage>
</organism>
<comment type="similarity">
    <text evidence="1 12">Belongs to the helicase family. DnaB subfamily.</text>
</comment>
<dbReference type="CDD" id="cd00984">
    <property type="entry name" value="DnaB_C"/>
    <property type="match status" value="1"/>
</dbReference>
<evidence type="ECO:0000256" key="5">
    <source>
        <dbReference type="ARBA" id="ARBA00022801"/>
    </source>
</evidence>
<dbReference type="FunFam" id="1.10.860.10:FF:000001">
    <property type="entry name" value="Replicative DNA helicase"/>
    <property type="match status" value="1"/>
</dbReference>
<dbReference type="GO" id="GO:0005829">
    <property type="term" value="C:cytosol"/>
    <property type="evidence" value="ECO:0007669"/>
    <property type="project" value="TreeGrafter"/>
</dbReference>
<evidence type="ECO:0000256" key="11">
    <source>
        <dbReference type="NCBIfam" id="TIGR00665"/>
    </source>
</evidence>
<dbReference type="InterPro" id="IPR007692">
    <property type="entry name" value="DNA_helicase_DnaB"/>
</dbReference>
<feature type="domain" description="SF4 helicase" evidence="14">
    <location>
        <begin position="225"/>
        <end position="491"/>
    </location>
</feature>
<dbReference type="GO" id="GO:0043139">
    <property type="term" value="F:5'-3' DNA helicase activity"/>
    <property type="evidence" value="ECO:0007669"/>
    <property type="project" value="UniProtKB-EC"/>
</dbReference>
<dbReference type="InterPro" id="IPR007693">
    <property type="entry name" value="DNA_helicase_DnaB-like_N"/>
</dbReference>
<evidence type="ECO:0000256" key="1">
    <source>
        <dbReference type="ARBA" id="ARBA00008428"/>
    </source>
</evidence>
<protein>
    <recommendedName>
        <fullName evidence="11 12">Replicative DNA helicase</fullName>
        <ecNumber evidence="11 12">5.6.2.3</ecNumber>
    </recommendedName>
</protein>
<dbReference type="InterPro" id="IPR016136">
    <property type="entry name" value="DNA_helicase_N/primase_C"/>
</dbReference>
<dbReference type="GO" id="GO:0005524">
    <property type="term" value="F:ATP binding"/>
    <property type="evidence" value="ECO:0007669"/>
    <property type="project" value="UniProtKB-UniRule"/>
</dbReference>
<comment type="catalytic activity">
    <reaction evidence="10 12">
        <text>ATP + H2O = ADP + phosphate + H(+)</text>
        <dbReference type="Rhea" id="RHEA:13065"/>
        <dbReference type="ChEBI" id="CHEBI:15377"/>
        <dbReference type="ChEBI" id="CHEBI:15378"/>
        <dbReference type="ChEBI" id="CHEBI:30616"/>
        <dbReference type="ChEBI" id="CHEBI:43474"/>
        <dbReference type="ChEBI" id="CHEBI:456216"/>
        <dbReference type="EC" id="5.6.2.3"/>
    </reaction>
</comment>
<comment type="caution">
    <text evidence="15">The sequence shown here is derived from an EMBL/GenBank/DDBJ whole genome shotgun (WGS) entry which is preliminary data.</text>
</comment>
<dbReference type="SUPFAM" id="SSF52540">
    <property type="entry name" value="P-loop containing nucleoside triphosphate hydrolases"/>
    <property type="match status" value="1"/>
</dbReference>
<gene>
    <name evidence="15" type="ORF">Kpho02_73040</name>
</gene>
<sequence length="492" mass="53488">MTIPQQQTDLNQPPAPDDLDVPEDPYEDQEPGAGRRSRADRPGRGRDAAVAGIEMVPPHDLAAEKATLGGMLLSKDAIGDVIGVLQPGDYYRPAHQLIHDAILTLFAKGEPADAITVAGELTRRGHLQRAGGADYLHTCAGAAVGASAEYYAEIVHERAVFRRLAESGTRIAGLGFAGKGDVHEVVDAAQSELFGVLGRDSSTEVRPLGATAESLADRIEARKHAKGGLQGISTGFRDLDAVTGGLRPGQFVIIAARPALGKSTLAVDFARTCSIDNKIPSVLFSLEMSREEIEERIMSAHARISHQHIKTGDMSDDDWARFARYYDDYAAAPLFIDDSEHLTVMDVAAKARRLKQQHDIGLIVIDYIQLMKSGTRNPESRQQEVSDISRSLKLLAKQLKVPVVGLSQLNRGPEQRTDKKPLVSDLRESGSLEQDADIVILLHREDAYEKTSPRSGEADLIVAKHRGGPTCTITVAFQGHYSRFVDMTRDVT</sequence>
<dbReference type="InterPro" id="IPR007694">
    <property type="entry name" value="DNA_helicase_DnaB-like_C"/>
</dbReference>
<evidence type="ECO:0000313" key="15">
    <source>
        <dbReference type="EMBL" id="GLW75007.1"/>
    </source>
</evidence>
<dbReference type="Proteomes" id="UP001165041">
    <property type="component" value="Unassembled WGS sequence"/>
</dbReference>
<dbReference type="PANTHER" id="PTHR30153">
    <property type="entry name" value="REPLICATIVE DNA HELICASE DNAB"/>
    <property type="match status" value="1"/>
</dbReference>
<dbReference type="NCBIfam" id="TIGR00665">
    <property type="entry name" value="DnaB"/>
    <property type="match status" value="1"/>
</dbReference>
<keyword evidence="3 12" id="KW-0235">DNA replication</keyword>
<dbReference type="GO" id="GO:0003677">
    <property type="term" value="F:DNA binding"/>
    <property type="evidence" value="ECO:0007669"/>
    <property type="project" value="UniProtKB-UniRule"/>
</dbReference>
<dbReference type="GO" id="GO:0006269">
    <property type="term" value="P:DNA replication, synthesis of primer"/>
    <property type="evidence" value="ECO:0007669"/>
    <property type="project" value="UniProtKB-UniRule"/>
</dbReference>
<dbReference type="PROSITE" id="PS51199">
    <property type="entry name" value="SF4_HELICASE"/>
    <property type="match status" value="1"/>
</dbReference>
<accession>A0A9W6QDY1</accession>
<evidence type="ECO:0000256" key="9">
    <source>
        <dbReference type="ARBA" id="ARBA00023235"/>
    </source>
</evidence>
<dbReference type="Gene3D" id="3.40.50.300">
    <property type="entry name" value="P-loop containing nucleotide triphosphate hydrolases"/>
    <property type="match status" value="1"/>
</dbReference>
<keyword evidence="2 12" id="KW-0639">Primosome</keyword>
<dbReference type="EC" id="5.6.2.3" evidence="11 12"/>
<keyword evidence="4 12" id="KW-0547">Nucleotide-binding</keyword>
<dbReference type="RefSeq" id="WP_285740563.1">
    <property type="nucleotide sequence ID" value="NZ_BSSA01000043.1"/>
</dbReference>
<reference evidence="15" key="1">
    <citation type="submission" date="2023-02" db="EMBL/GenBank/DDBJ databases">
        <title>Kitasatospora phosalacinea NBRC 14627.</title>
        <authorList>
            <person name="Ichikawa N."/>
            <person name="Sato H."/>
            <person name="Tonouchi N."/>
        </authorList>
    </citation>
    <scope>NUCLEOTIDE SEQUENCE</scope>
    <source>
        <strain evidence="15">NBRC 14627</strain>
    </source>
</reference>
<feature type="compositionally biased region" description="Polar residues" evidence="13">
    <location>
        <begin position="1"/>
        <end position="11"/>
    </location>
</feature>
<name>A0A9W6QDY1_9ACTN</name>
<proteinExistence type="inferred from homology"/>
<evidence type="ECO:0000256" key="2">
    <source>
        <dbReference type="ARBA" id="ARBA00022515"/>
    </source>
</evidence>